<comment type="subcellular location">
    <subcellularLocation>
        <location evidence="1">Membrane</location>
        <topology evidence="1">Multi-pass membrane protein</topology>
    </subcellularLocation>
</comment>
<dbReference type="InParanoid" id="A0A674K164"/>
<evidence type="ECO:0000256" key="4">
    <source>
        <dbReference type="ARBA" id="ARBA00023136"/>
    </source>
</evidence>
<dbReference type="GO" id="GO:0016020">
    <property type="term" value="C:membrane"/>
    <property type="evidence" value="ECO:0007669"/>
    <property type="project" value="UniProtKB-SubCell"/>
</dbReference>
<proteinExistence type="predicted"/>
<evidence type="ECO:0000313" key="5">
    <source>
        <dbReference type="Ensembl" id="ENSTMTP00000026663.1"/>
    </source>
</evidence>
<protein>
    <recommendedName>
        <fullName evidence="7">Glucose-6-phosphatase catalytic subunit 2</fullName>
    </recommendedName>
</protein>
<dbReference type="GO" id="GO:0004346">
    <property type="term" value="F:glucose-6-phosphatase activity"/>
    <property type="evidence" value="ECO:0007669"/>
    <property type="project" value="TreeGrafter"/>
</dbReference>
<dbReference type="Ensembl" id="ENSTMTT00000027630.1">
    <property type="protein sequence ID" value="ENSTMTP00000026663.1"/>
    <property type="gene ID" value="ENSTMTG00000019500.1"/>
</dbReference>
<reference evidence="5" key="1">
    <citation type="submission" date="2025-08" db="UniProtKB">
        <authorList>
            <consortium name="Ensembl"/>
        </authorList>
    </citation>
    <scope>IDENTIFICATION</scope>
</reference>
<dbReference type="GO" id="GO:0051156">
    <property type="term" value="P:glucose 6-phosphate metabolic process"/>
    <property type="evidence" value="ECO:0007669"/>
    <property type="project" value="TreeGrafter"/>
</dbReference>
<evidence type="ECO:0000313" key="6">
    <source>
        <dbReference type="Proteomes" id="UP000472274"/>
    </source>
</evidence>
<keyword evidence="3" id="KW-1133">Transmembrane helix</keyword>
<dbReference type="Proteomes" id="UP000472274">
    <property type="component" value="Unplaced"/>
</dbReference>
<name>A0A674K164_9SAUR</name>
<dbReference type="GeneTree" id="ENSGT00950000183150"/>
<dbReference type="PANTHER" id="PTHR12591">
    <property type="entry name" value="GLUCOSE-6-PHOSPHATASE"/>
    <property type="match status" value="1"/>
</dbReference>
<evidence type="ECO:0008006" key="7">
    <source>
        <dbReference type="Google" id="ProtNLM"/>
    </source>
</evidence>
<dbReference type="PANTHER" id="PTHR12591:SF3">
    <property type="entry name" value="GLUCOSE-6-PHOSPHATASE CATALYTIC SUBUNIT 1"/>
    <property type="match status" value="1"/>
</dbReference>
<keyword evidence="4" id="KW-0472">Membrane</keyword>
<organism evidence="5 6">
    <name type="scientific">Terrapene triunguis</name>
    <name type="common">Three-toed box turtle</name>
    <dbReference type="NCBI Taxonomy" id="2587831"/>
    <lineage>
        <taxon>Eukaryota</taxon>
        <taxon>Metazoa</taxon>
        <taxon>Chordata</taxon>
        <taxon>Craniata</taxon>
        <taxon>Vertebrata</taxon>
        <taxon>Euteleostomi</taxon>
        <taxon>Archelosauria</taxon>
        <taxon>Testudinata</taxon>
        <taxon>Testudines</taxon>
        <taxon>Cryptodira</taxon>
        <taxon>Durocryptodira</taxon>
        <taxon>Testudinoidea</taxon>
        <taxon>Emydidae</taxon>
        <taxon>Terrapene</taxon>
    </lineage>
</organism>
<evidence type="ECO:0000256" key="3">
    <source>
        <dbReference type="ARBA" id="ARBA00022989"/>
    </source>
</evidence>
<sequence>MDLLHNAGVQVVQYLQENYQGFQDWFLFISFAADLKTTFFIFFPIWFYLCEAVGVKLIWVAVIGDWLNLVFKW</sequence>
<evidence type="ECO:0000256" key="2">
    <source>
        <dbReference type="ARBA" id="ARBA00022692"/>
    </source>
</evidence>
<dbReference type="AlphaFoldDB" id="A0A674K164"/>
<evidence type="ECO:0000256" key="1">
    <source>
        <dbReference type="ARBA" id="ARBA00004141"/>
    </source>
</evidence>
<reference evidence="5" key="2">
    <citation type="submission" date="2025-09" db="UniProtKB">
        <authorList>
            <consortium name="Ensembl"/>
        </authorList>
    </citation>
    <scope>IDENTIFICATION</scope>
</reference>
<accession>A0A674K164</accession>
<keyword evidence="2" id="KW-0812">Transmembrane</keyword>
<keyword evidence="6" id="KW-1185">Reference proteome</keyword>
<dbReference type="GO" id="GO:0006094">
    <property type="term" value="P:gluconeogenesis"/>
    <property type="evidence" value="ECO:0007669"/>
    <property type="project" value="TreeGrafter"/>
</dbReference>